<dbReference type="InterPro" id="IPR011254">
    <property type="entry name" value="Prismane-like_sf"/>
</dbReference>
<dbReference type="InterPro" id="IPR016100">
    <property type="entry name" value="Prismane_a-bundle"/>
</dbReference>
<dbReference type="SUPFAM" id="SSF56821">
    <property type="entry name" value="Prismane protein-like"/>
    <property type="match status" value="1"/>
</dbReference>
<sequence>MVYAYASFKQRINVVLFHVVLLTLLKQCAITIRKHSLGETVAGLQELVMYGLKGMCAYAHHAEALGSSSVKISHFVAECLTFLSGPESNEASACIAMALRVVGCNYEVMELLSNAHSSMLGTPTPTEVSLIPRVGKAVLVTGHDMNDMHLLLQQTEGLGINVYTHGEMLPAHGYPGLPSSHTWLETLEVPGIARSLNLQVTTNCVLDPTDAYCHNLFTANETGASGSQHVTEKDFSAVIQRALELPGFTPQDVEAAERALSVAVQAGIASGKAAVTVGFGHHAVLERAGDIVQAIQDARLWHIFLIGGCDGNEPQRAYYSQLYKFMPKTMILTMGCGKFRIFDQDFGNVPGTDIPRLLDMGQCNDAFSALVVAKELSNALGTDINSLPLSLDLSWFIRRLWQSSSPF</sequence>
<dbReference type="GO" id="GO:0051536">
    <property type="term" value="F:iron-sulfur cluster binding"/>
    <property type="evidence" value="ECO:0007669"/>
    <property type="project" value="UniProtKB-KW"/>
</dbReference>
<evidence type="ECO:0000256" key="3">
    <source>
        <dbReference type="ARBA" id="ARBA00023014"/>
    </source>
</evidence>
<dbReference type="GO" id="GO:0050418">
    <property type="term" value="F:hydroxylamine reductase activity"/>
    <property type="evidence" value="ECO:0007669"/>
    <property type="project" value="TreeGrafter"/>
</dbReference>
<evidence type="ECO:0000313" key="5">
    <source>
        <dbReference type="EMBL" id="GAX74118.1"/>
    </source>
</evidence>
<dbReference type="PANTHER" id="PTHR30109">
    <property type="entry name" value="HYDROXYLAMINE REDUCTASE"/>
    <property type="match status" value="1"/>
</dbReference>
<accession>A0A250WTG5</accession>
<dbReference type="GO" id="GO:0046872">
    <property type="term" value="F:metal ion binding"/>
    <property type="evidence" value="ECO:0007669"/>
    <property type="project" value="UniProtKB-KW"/>
</dbReference>
<evidence type="ECO:0008006" key="7">
    <source>
        <dbReference type="Google" id="ProtNLM"/>
    </source>
</evidence>
<evidence type="ECO:0000256" key="1">
    <source>
        <dbReference type="ARBA" id="ARBA00022723"/>
    </source>
</evidence>
<protein>
    <recommendedName>
        <fullName evidence="7">Hydroxylamine reductase</fullName>
    </recommendedName>
</protein>
<dbReference type="GO" id="GO:0042542">
    <property type="term" value="P:response to hydrogen peroxide"/>
    <property type="evidence" value="ECO:0007669"/>
    <property type="project" value="TreeGrafter"/>
</dbReference>
<keyword evidence="1" id="KW-0479">Metal-binding</keyword>
<evidence type="ECO:0000256" key="2">
    <source>
        <dbReference type="ARBA" id="ARBA00023004"/>
    </source>
</evidence>
<feature type="chain" id="PRO_5012738680" description="Hydroxylamine reductase" evidence="4">
    <location>
        <begin position="32"/>
        <end position="407"/>
    </location>
</feature>
<dbReference type="OrthoDB" id="1470350at2759"/>
<dbReference type="STRING" id="1157962.A0A250WTG5"/>
<dbReference type="InterPro" id="IPR004137">
    <property type="entry name" value="HCP/CODH"/>
</dbReference>
<dbReference type="InterPro" id="IPR016099">
    <property type="entry name" value="Prismane-like_a/b-sand"/>
</dbReference>
<dbReference type="Proteomes" id="UP000232323">
    <property type="component" value="Unassembled WGS sequence"/>
</dbReference>
<evidence type="ECO:0000313" key="6">
    <source>
        <dbReference type="Proteomes" id="UP000232323"/>
    </source>
</evidence>
<gene>
    <name evidence="5" type="ORF">CEUSTIGMA_g1567.t1</name>
</gene>
<dbReference type="EMBL" id="BEGY01000006">
    <property type="protein sequence ID" value="GAX74118.1"/>
    <property type="molecule type" value="Genomic_DNA"/>
</dbReference>
<keyword evidence="6" id="KW-1185">Reference proteome</keyword>
<evidence type="ECO:0000256" key="4">
    <source>
        <dbReference type="SAM" id="SignalP"/>
    </source>
</evidence>
<comment type="caution">
    <text evidence="5">The sequence shown here is derived from an EMBL/GenBank/DDBJ whole genome shotgun (WGS) entry which is preliminary data.</text>
</comment>
<keyword evidence="3" id="KW-0411">Iron-sulfur</keyword>
<dbReference type="AlphaFoldDB" id="A0A250WTG5"/>
<name>A0A250WTG5_9CHLO</name>
<keyword evidence="2" id="KW-0408">Iron</keyword>
<dbReference type="PANTHER" id="PTHR30109:SF0">
    <property type="entry name" value="HYDROXYLAMINE REDUCTASE"/>
    <property type="match status" value="1"/>
</dbReference>
<keyword evidence="4" id="KW-0732">Signal</keyword>
<dbReference type="Gene3D" id="3.40.50.2030">
    <property type="match status" value="2"/>
</dbReference>
<feature type="signal peptide" evidence="4">
    <location>
        <begin position="1"/>
        <end position="31"/>
    </location>
</feature>
<proteinExistence type="predicted"/>
<dbReference type="Pfam" id="PF03063">
    <property type="entry name" value="Prismane"/>
    <property type="match status" value="1"/>
</dbReference>
<reference evidence="5 6" key="1">
    <citation type="submission" date="2017-08" db="EMBL/GenBank/DDBJ databases">
        <title>Acidophilic green algal genome provides insights into adaptation to an acidic environment.</title>
        <authorList>
            <person name="Hirooka S."/>
            <person name="Hirose Y."/>
            <person name="Kanesaki Y."/>
            <person name="Higuchi S."/>
            <person name="Fujiwara T."/>
            <person name="Onuma R."/>
            <person name="Era A."/>
            <person name="Ohbayashi R."/>
            <person name="Uzuka A."/>
            <person name="Nozaki H."/>
            <person name="Yoshikawa H."/>
            <person name="Miyagishima S.Y."/>
        </authorList>
    </citation>
    <scope>NUCLEOTIDE SEQUENCE [LARGE SCALE GENOMIC DNA]</scope>
    <source>
        <strain evidence="5 6">NIES-2499</strain>
    </source>
</reference>
<dbReference type="Gene3D" id="1.20.1270.20">
    <property type="match status" value="1"/>
</dbReference>
<organism evidence="5 6">
    <name type="scientific">Chlamydomonas eustigma</name>
    <dbReference type="NCBI Taxonomy" id="1157962"/>
    <lineage>
        <taxon>Eukaryota</taxon>
        <taxon>Viridiplantae</taxon>
        <taxon>Chlorophyta</taxon>
        <taxon>core chlorophytes</taxon>
        <taxon>Chlorophyceae</taxon>
        <taxon>CS clade</taxon>
        <taxon>Chlamydomonadales</taxon>
        <taxon>Chlamydomonadaceae</taxon>
        <taxon>Chlamydomonas</taxon>
    </lineage>
</organism>
<dbReference type="GO" id="GO:0004601">
    <property type="term" value="F:peroxidase activity"/>
    <property type="evidence" value="ECO:0007669"/>
    <property type="project" value="TreeGrafter"/>
</dbReference>